<dbReference type="Proteomes" id="UP000093080">
    <property type="component" value="Unassembled WGS sequence"/>
</dbReference>
<gene>
    <name evidence="1" type="ORF">DBT_1657</name>
</gene>
<protein>
    <recommendedName>
        <fullName evidence="3">Pancreas/duodenum homeobox protein 1</fullName>
    </recommendedName>
</protein>
<accession>A0A1B9F4L3</accession>
<keyword evidence="2" id="KW-1185">Reference proteome</keyword>
<dbReference type="AlphaFoldDB" id="A0A1B9F4L3"/>
<evidence type="ECO:0000313" key="1">
    <source>
        <dbReference type="EMBL" id="OCC14862.1"/>
    </source>
</evidence>
<dbReference type="EMBL" id="MAGO01000008">
    <property type="protein sequence ID" value="OCC14862.1"/>
    <property type="molecule type" value="Genomic_DNA"/>
</dbReference>
<organism evidence="1 2">
    <name type="scientific">Dissulfuribacter thermophilus</name>
    <dbReference type="NCBI Taxonomy" id="1156395"/>
    <lineage>
        <taxon>Bacteria</taxon>
        <taxon>Pseudomonadati</taxon>
        <taxon>Thermodesulfobacteriota</taxon>
        <taxon>Dissulfuribacteria</taxon>
        <taxon>Dissulfuribacterales</taxon>
        <taxon>Dissulfuribacteraceae</taxon>
        <taxon>Dissulfuribacter</taxon>
    </lineage>
</organism>
<comment type="caution">
    <text evidence="1">The sequence shown here is derived from an EMBL/GenBank/DDBJ whole genome shotgun (WGS) entry which is preliminary data.</text>
</comment>
<evidence type="ECO:0000313" key="2">
    <source>
        <dbReference type="Proteomes" id="UP000093080"/>
    </source>
</evidence>
<sequence>MNSDKIKSIFNDDFLKDLFPPTRADEFFDALYDGAEEGAFDISLGFNGFDPGSSVINLEFRLTERPGKCMACSLTYGLPPVFEKHPIIDIKGMIEKIEKALPDGFSVKDWKLGATTPVAPKVNVIPFLITIEKK</sequence>
<name>A0A1B9F4L3_9BACT</name>
<reference evidence="1 2" key="1">
    <citation type="submission" date="2016-06" db="EMBL/GenBank/DDBJ databases">
        <title>Respiratory ammonification of nitrate coupled to the oxidation of elemental sulfur in deep-sea autotrophic thermophilic bacteria.</title>
        <authorList>
            <person name="Slobodkina G.B."/>
            <person name="Mardanov A.V."/>
            <person name="Ravin N.V."/>
            <person name="Frolova A.A."/>
            <person name="Viryasiv M.B."/>
            <person name="Chernyh N.A."/>
            <person name="Bonch-Osmolovskaya E.A."/>
            <person name="Slobodkin A.I."/>
        </authorList>
    </citation>
    <scope>NUCLEOTIDE SEQUENCE [LARGE SCALE GENOMIC DNA]</scope>
    <source>
        <strain evidence="1 2">S69</strain>
    </source>
</reference>
<evidence type="ECO:0008006" key="3">
    <source>
        <dbReference type="Google" id="ProtNLM"/>
    </source>
</evidence>
<proteinExistence type="predicted"/>
<dbReference type="RefSeq" id="WP_067618844.1">
    <property type="nucleotide sequence ID" value="NZ_MAGO01000008.1"/>
</dbReference>
<dbReference type="OrthoDB" id="5457758at2"/>